<dbReference type="OrthoDB" id="2447803at2759"/>
<sequence length="407" mass="45672">MAMARPSYIMFPNLRRISFDAEDHPEAITICVPFMHPPILEFEILIPDSVEDVSHYGRSQLRFVLESIPRMCLLQRLSICGAHDILTILPTFPEILKQLMTLRKLILPRYAMQSNIIEALALAPMLEDLCTHADFRMCSTSSKPLRLSLPSGSFPSLRKLTLFTDSRSIEHFLIHHPFIACKLEILKLELDEIDGTSLEQATCAVSRTCEKLRELSISKRIVDDNDLPDHLLPMPLCSLSSTLALPDLTGLHISHLSCPPDIIDEDLDALALHIPAIEILTLDIRPPGTEEVSKITLNALAILARRCEKLQELKIYFNGRKTAALPTNPSPFKSLQCFSPSRSFVSDPYSVAFFLALVLPVGCKLQVEVEPISSWDQIKNLMPLLMRMRTVAIQDVMSGLGSNRKDL</sequence>
<dbReference type="SUPFAM" id="SSF52047">
    <property type="entry name" value="RNI-like"/>
    <property type="match status" value="1"/>
</dbReference>
<evidence type="ECO:0000313" key="1">
    <source>
        <dbReference type="EMBL" id="KAG5635854.1"/>
    </source>
</evidence>
<evidence type="ECO:0000313" key="2">
    <source>
        <dbReference type="Proteomes" id="UP000717328"/>
    </source>
</evidence>
<organism evidence="1 2">
    <name type="scientific">Sphagnurus paluster</name>
    <dbReference type="NCBI Taxonomy" id="117069"/>
    <lineage>
        <taxon>Eukaryota</taxon>
        <taxon>Fungi</taxon>
        <taxon>Dikarya</taxon>
        <taxon>Basidiomycota</taxon>
        <taxon>Agaricomycotina</taxon>
        <taxon>Agaricomycetes</taxon>
        <taxon>Agaricomycetidae</taxon>
        <taxon>Agaricales</taxon>
        <taxon>Tricholomatineae</taxon>
        <taxon>Lyophyllaceae</taxon>
        <taxon>Sphagnurus</taxon>
    </lineage>
</organism>
<accession>A0A9P7FRU9</accession>
<reference evidence="1" key="2">
    <citation type="submission" date="2021-10" db="EMBL/GenBank/DDBJ databases">
        <title>Phylogenomics reveals ancestral predisposition of the termite-cultivated fungus Termitomyces towards a domesticated lifestyle.</title>
        <authorList>
            <person name="Auxier B."/>
            <person name="Grum-Grzhimaylo A."/>
            <person name="Cardenas M.E."/>
            <person name="Lodge J.D."/>
            <person name="Laessoe T."/>
            <person name="Pedersen O."/>
            <person name="Smith M.E."/>
            <person name="Kuyper T.W."/>
            <person name="Franco-Molano E.A."/>
            <person name="Baroni T.J."/>
            <person name="Aanen D.K."/>
        </authorList>
    </citation>
    <scope>NUCLEOTIDE SEQUENCE</scope>
    <source>
        <strain evidence="1">D49</strain>
    </source>
</reference>
<proteinExistence type="predicted"/>
<dbReference type="AlphaFoldDB" id="A0A9P7FRU9"/>
<comment type="caution">
    <text evidence="1">The sequence shown here is derived from an EMBL/GenBank/DDBJ whole genome shotgun (WGS) entry which is preliminary data.</text>
</comment>
<dbReference type="Proteomes" id="UP000717328">
    <property type="component" value="Unassembled WGS sequence"/>
</dbReference>
<dbReference type="InterPro" id="IPR032675">
    <property type="entry name" value="LRR_dom_sf"/>
</dbReference>
<reference evidence="1" key="1">
    <citation type="submission" date="2021-02" db="EMBL/GenBank/DDBJ databases">
        <authorList>
            <person name="Nieuwenhuis M."/>
            <person name="Van De Peppel L.J.J."/>
        </authorList>
    </citation>
    <scope>NUCLEOTIDE SEQUENCE</scope>
    <source>
        <strain evidence="1">D49</strain>
    </source>
</reference>
<gene>
    <name evidence="1" type="ORF">H0H81_009862</name>
</gene>
<protein>
    <submittedName>
        <fullName evidence="1">Uncharacterized protein</fullName>
    </submittedName>
</protein>
<dbReference type="Gene3D" id="3.80.10.10">
    <property type="entry name" value="Ribonuclease Inhibitor"/>
    <property type="match status" value="1"/>
</dbReference>
<name>A0A9P7FRU9_9AGAR</name>
<keyword evidence="2" id="KW-1185">Reference proteome</keyword>
<dbReference type="EMBL" id="JABCKI010006012">
    <property type="protein sequence ID" value="KAG5635854.1"/>
    <property type="molecule type" value="Genomic_DNA"/>
</dbReference>